<feature type="transmembrane region" description="Helical" evidence="2">
    <location>
        <begin position="39"/>
        <end position="59"/>
    </location>
</feature>
<keyword evidence="4" id="KW-1185">Reference proteome</keyword>
<evidence type="ECO:0000313" key="4">
    <source>
        <dbReference type="Proteomes" id="UP000095342"/>
    </source>
</evidence>
<reference evidence="3 4" key="1">
    <citation type="submission" date="2016-09" db="EMBL/GenBank/DDBJ databases">
        <title>Acidihalobacter prosperus V6 (DSM14174).</title>
        <authorList>
            <person name="Khaleque H.N."/>
            <person name="Ramsay J.P."/>
            <person name="Murphy R.J.T."/>
            <person name="Kaksonen A.H."/>
            <person name="Boxall N.J."/>
            <person name="Watkin E.L.J."/>
        </authorList>
    </citation>
    <scope>NUCLEOTIDE SEQUENCE [LARGE SCALE GENOMIC DNA]</scope>
    <source>
        <strain evidence="3 4">V6</strain>
    </source>
</reference>
<feature type="region of interest" description="Disordered" evidence="1">
    <location>
        <begin position="71"/>
        <end position="96"/>
    </location>
</feature>
<dbReference type="EMBL" id="CP017448">
    <property type="protein sequence ID" value="AOV17827.1"/>
    <property type="molecule type" value="Genomic_DNA"/>
</dbReference>
<name>A0A1D8KA61_9GAMM</name>
<keyword evidence="2" id="KW-1133">Transmembrane helix</keyword>
<gene>
    <name evidence="3" type="ORF">BJI67_12885</name>
</gene>
<protein>
    <submittedName>
        <fullName evidence="3">Uncharacterized protein</fullName>
    </submittedName>
</protein>
<sequence>MKIDVKNVKKVAVWAGLFICLLVVGEIAGQTQTLGGEIFAGLTDLAFLILMVALFWKVLKSITHLIFHRKKGGEEHRRGSKAATAEDLARMTQEKE</sequence>
<feature type="compositionally biased region" description="Basic and acidic residues" evidence="1">
    <location>
        <begin position="87"/>
        <end position="96"/>
    </location>
</feature>
<dbReference type="KEGG" id="aaeo:BJI67_12885"/>
<dbReference type="RefSeq" id="WP_070073357.1">
    <property type="nucleotide sequence ID" value="NZ_CP017448.1"/>
</dbReference>
<evidence type="ECO:0000313" key="3">
    <source>
        <dbReference type="EMBL" id="AOV17827.1"/>
    </source>
</evidence>
<evidence type="ECO:0000256" key="1">
    <source>
        <dbReference type="SAM" id="MobiDB-lite"/>
    </source>
</evidence>
<accession>A0A1D8KA61</accession>
<keyword evidence="2" id="KW-0472">Membrane</keyword>
<organism evidence="3 4">
    <name type="scientific">Acidihalobacter aeolianus</name>
    <dbReference type="NCBI Taxonomy" id="2792603"/>
    <lineage>
        <taxon>Bacteria</taxon>
        <taxon>Pseudomonadati</taxon>
        <taxon>Pseudomonadota</taxon>
        <taxon>Gammaproteobacteria</taxon>
        <taxon>Chromatiales</taxon>
        <taxon>Ectothiorhodospiraceae</taxon>
        <taxon>Acidihalobacter</taxon>
    </lineage>
</organism>
<dbReference type="AlphaFoldDB" id="A0A1D8KA61"/>
<dbReference type="Proteomes" id="UP000095342">
    <property type="component" value="Chromosome"/>
</dbReference>
<keyword evidence="2" id="KW-0812">Transmembrane</keyword>
<evidence type="ECO:0000256" key="2">
    <source>
        <dbReference type="SAM" id="Phobius"/>
    </source>
</evidence>
<proteinExistence type="predicted"/>